<evidence type="ECO:0000256" key="3">
    <source>
        <dbReference type="ARBA" id="ARBA00020338"/>
    </source>
</evidence>
<dbReference type="Proteomes" id="UP000824998">
    <property type="component" value="Unassembled WGS sequence"/>
</dbReference>
<evidence type="ECO:0000259" key="9">
    <source>
        <dbReference type="Pfam" id="PF12812"/>
    </source>
</evidence>
<evidence type="ECO:0000256" key="6">
    <source>
        <dbReference type="ARBA" id="ARBA00022737"/>
    </source>
</evidence>
<comment type="similarity">
    <text evidence="2">Belongs to the peptidase S1C family.</text>
</comment>
<dbReference type="PANTHER" id="PTHR46366:SF8">
    <property type="entry name" value="PRO-APOPTOTIC SERINE PROTEASE NMA111"/>
    <property type="match status" value="1"/>
</dbReference>
<dbReference type="InterPro" id="IPR001940">
    <property type="entry name" value="Peptidase_S1C"/>
</dbReference>
<reference evidence="10" key="1">
    <citation type="journal article" date="2021" name="IMA Fungus">
        <title>Genomic characterization of three marine fungi, including Emericellopsis atlantica sp. nov. with signatures of a generalist lifestyle and marine biomass degradation.</title>
        <authorList>
            <person name="Hagestad O.C."/>
            <person name="Hou L."/>
            <person name="Andersen J.H."/>
            <person name="Hansen E.H."/>
            <person name="Altermark B."/>
            <person name="Li C."/>
            <person name="Kuhnert E."/>
            <person name="Cox R.J."/>
            <person name="Crous P.W."/>
            <person name="Spatafora J.W."/>
            <person name="Lail K."/>
            <person name="Amirebrahimi M."/>
            <person name="Lipzen A."/>
            <person name="Pangilinan J."/>
            <person name="Andreopoulos W."/>
            <person name="Hayes R.D."/>
            <person name="Ng V."/>
            <person name="Grigoriev I.V."/>
            <person name="Jackson S.A."/>
            <person name="Sutton T.D.S."/>
            <person name="Dobson A.D.W."/>
            <person name="Rama T."/>
        </authorList>
    </citation>
    <scope>NUCLEOTIDE SEQUENCE</scope>
    <source>
        <strain evidence="10">TRa018bII</strain>
    </source>
</reference>
<dbReference type="Gene3D" id="2.30.42.10">
    <property type="match status" value="2"/>
</dbReference>
<dbReference type="PRINTS" id="PR00834">
    <property type="entry name" value="PROTEASES2C"/>
</dbReference>
<evidence type="ECO:0000256" key="7">
    <source>
        <dbReference type="SAM" id="MobiDB-lite"/>
    </source>
</evidence>
<keyword evidence="5" id="KW-0053">Apoptosis</keyword>
<dbReference type="Pfam" id="PF12812">
    <property type="entry name" value="PDZ_1"/>
    <property type="match status" value="2"/>
</dbReference>
<keyword evidence="11" id="KW-1185">Reference proteome</keyword>
<dbReference type="Pfam" id="PF00595">
    <property type="entry name" value="PDZ"/>
    <property type="match status" value="1"/>
</dbReference>
<dbReference type="AlphaFoldDB" id="A0A9P7Y8R2"/>
<gene>
    <name evidence="10" type="ORF">BJ875DRAFT_389203</name>
</gene>
<organism evidence="10 11">
    <name type="scientific">Amylocarpus encephaloides</name>
    <dbReference type="NCBI Taxonomy" id="45428"/>
    <lineage>
        <taxon>Eukaryota</taxon>
        <taxon>Fungi</taxon>
        <taxon>Dikarya</taxon>
        <taxon>Ascomycota</taxon>
        <taxon>Pezizomycotina</taxon>
        <taxon>Leotiomycetes</taxon>
        <taxon>Helotiales</taxon>
        <taxon>Helotiales incertae sedis</taxon>
        <taxon>Amylocarpus</taxon>
    </lineage>
</organism>
<feature type="region of interest" description="Disordered" evidence="7">
    <location>
        <begin position="1"/>
        <end position="43"/>
    </location>
</feature>
<dbReference type="GO" id="GO:0006915">
    <property type="term" value="P:apoptotic process"/>
    <property type="evidence" value="ECO:0007669"/>
    <property type="project" value="UniProtKB-KW"/>
</dbReference>
<dbReference type="OrthoDB" id="4217619at2759"/>
<dbReference type="CDD" id="cd06786">
    <property type="entry name" value="cpPDZ1_ScNma111-like"/>
    <property type="match status" value="1"/>
</dbReference>
<feature type="domain" description="PDZ" evidence="8">
    <location>
        <begin position="293"/>
        <end position="370"/>
    </location>
</feature>
<keyword evidence="10" id="KW-0645">Protease</keyword>
<evidence type="ECO:0000256" key="1">
    <source>
        <dbReference type="ARBA" id="ARBA00002558"/>
    </source>
</evidence>
<dbReference type="InterPro" id="IPR025926">
    <property type="entry name" value="PDZ-like_dom"/>
</dbReference>
<keyword evidence="6" id="KW-0677">Repeat</keyword>
<dbReference type="SUPFAM" id="SSF50494">
    <property type="entry name" value="Trypsin-like serine proteases"/>
    <property type="match status" value="2"/>
</dbReference>
<accession>A0A9P7Y8R2</accession>
<dbReference type="GO" id="GO:0004252">
    <property type="term" value="F:serine-type endopeptidase activity"/>
    <property type="evidence" value="ECO:0007669"/>
    <property type="project" value="InterPro"/>
</dbReference>
<feature type="domain" description="PDZ-like" evidence="9">
    <location>
        <begin position="388"/>
        <end position="463"/>
    </location>
</feature>
<evidence type="ECO:0000256" key="2">
    <source>
        <dbReference type="ARBA" id="ARBA00010541"/>
    </source>
</evidence>
<dbReference type="InterPro" id="IPR009003">
    <property type="entry name" value="Peptidase_S1_PA"/>
</dbReference>
<feature type="region of interest" description="Disordered" evidence="7">
    <location>
        <begin position="994"/>
        <end position="1017"/>
    </location>
</feature>
<dbReference type="Gene3D" id="2.40.10.120">
    <property type="match status" value="2"/>
</dbReference>
<keyword evidence="10" id="KW-0378">Hydrolase</keyword>
<dbReference type="InterPro" id="IPR001478">
    <property type="entry name" value="PDZ"/>
</dbReference>
<dbReference type="InterPro" id="IPR036034">
    <property type="entry name" value="PDZ_sf"/>
</dbReference>
<dbReference type="SUPFAM" id="SSF50156">
    <property type="entry name" value="PDZ domain-like"/>
    <property type="match status" value="3"/>
</dbReference>
<comment type="caution">
    <text evidence="10">The sequence shown here is derived from an EMBL/GenBank/DDBJ whole genome shotgun (WGS) entry which is preliminary data.</text>
</comment>
<protein>
    <recommendedName>
        <fullName evidence="3">Pro-apoptotic serine protease NMA111</fullName>
    </recommendedName>
    <alternativeName>
        <fullName evidence="4">Pro-apoptotic serine protease nma111</fullName>
    </alternativeName>
</protein>
<dbReference type="GO" id="GO:0006508">
    <property type="term" value="P:proteolysis"/>
    <property type="evidence" value="ECO:0007669"/>
    <property type="project" value="UniProtKB-KW"/>
</dbReference>
<feature type="domain" description="PDZ-like" evidence="9">
    <location>
        <begin position="862"/>
        <end position="939"/>
    </location>
</feature>
<evidence type="ECO:0000259" key="8">
    <source>
        <dbReference type="Pfam" id="PF00595"/>
    </source>
</evidence>
<dbReference type="PANTHER" id="PTHR46366">
    <property type="entry name" value="PRO-APOPTOTIC SERINE PROTEASE NMA111"/>
    <property type="match status" value="1"/>
</dbReference>
<sequence>MNGSIGAARPKRKQHPGVVEERPQKHRAINGKESAGENTPEVGSIFEDDVEMEEPRILPAMADTAEWQAAIEKVVRNVVSIRFCQTCSFDTDPALTSEATGFVVDAERGYIMTNRHVVGSGPFWGYCIFDNHEEVDAYPVYRDPVHDFGILRFDPKAIKYMPVASLPLRPDLAKVGSEIRVVGNDAGEKLSILSGVISRLDRNAPEYGDGYCDFNTNYIQAAAAASGGSSGSPVVNIDGYAVALQAGGRSDGAATDYFLPLDRPLRALQCIQAGKPVTRGTIQCQWMIKPFDECRRLGLSPDWESAVRTNFPKETGMLVAEIVLPEGPSDTKIEEGDVLIKVNGELLTQFVRLDDILDSSVDGKVSLLVQRGGEDIEVEVDVGNLHTITPDRFVSVAGASFHDLSYQQARLYAVACKGVFVCEATGSFRFESTDNGWIIQTVDHKPTLNLKSFIEVMKGIPDRTRVVVTYKHLRDLHTLNTSILHIDRHWSSKMRLAVRNDETGLWDFTDLAEAIPAVAPVRRSASFIQLENAQHPAAADVVRSFVRVLCHMPVKLDGFPRNRKWGMGIVIDAKKGLVVISRAVVPYDLCDISITIADSIIVEGKVVFLHPLQNYAIIKYDPCLVDAPVQSARLSTTHITQGASTYFVGFNQNMRIVIAKTTVTDITAVAIPANSGAPRYRAVNVDAITVDTSLSGQCGSGVLVAEDGTVQALWLTYLGERSPASQKDTDYHLGLATPTLLPVINKIQNGEQPKLRMLSVEFNAIQMSQARIMGVSEEWIKKVALDNSSRHQLFMIRKRTFERGEQTGSLVEGDVILTLNGKIITRVNELDVMYDHEVLDAVIVRDCVEMALKLPTVSADDLETDRAVSFCGAVLHRPHHAVRQQISKLHSEVYVAARTRGSPAYQYGLSPTNFITHVNGQKTPDLESFLKAVVDIPDNTYFRLKAMTFDNVPWVITMKKNDHYFPTMEWIKDARETSGWRRVTYEQGKVVKGEGHDGINVTSEDTFESDDNVGGGL</sequence>
<evidence type="ECO:0000256" key="4">
    <source>
        <dbReference type="ARBA" id="ARBA00021524"/>
    </source>
</evidence>
<name>A0A9P7Y8R2_9HELO</name>
<evidence type="ECO:0000256" key="5">
    <source>
        <dbReference type="ARBA" id="ARBA00022703"/>
    </source>
</evidence>
<dbReference type="EMBL" id="MU251919">
    <property type="protein sequence ID" value="KAG9228530.1"/>
    <property type="molecule type" value="Genomic_DNA"/>
</dbReference>
<proteinExistence type="inferred from homology"/>
<evidence type="ECO:0000313" key="11">
    <source>
        <dbReference type="Proteomes" id="UP000824998"/>
    </source>
</evidence>
<comment type="function">
    <text evidence="1">Nuclear serine protease which mediates apoptosis.</text>
</comment>
<dbReference type="Pfam" id="PF13365">
    <property type="entry name" value="Trypsin_2"/>
    <property type="match status" value="1"/>
</dbReference>
<evidence type="ECO:0000313" key="10">
    <source>
        <dbReference type="EMBL" id="KAG9228530.1"/>
    </source>
</evidence>
<dbReference type="CDD" id="cd06719">
    <property type="entry name" value="PDZ2-4_Nma111p-like"/>
    <property type="match status" value="2"/>
</dbReference>